<keyword evidence="1" id="KW-0472">Membrane</keyword>
<gene>
    <name evidence="2" type="ORF">LCGC14_3142780</name>
</gene>
<evidence type="ECO:0000256" key="1">
    <source>
        <dbReference type="SAM" id="Phobius"/>
    </source>
</evidence>
<dbReference type="EMBL" id="LAZR01068950">
    <property type="protein sequence ID" value="KKK48670.1"/>
    <property type="molecule type" value="Genomic_DNA"/>
</dbReference>
<sequence>MREMRLGLGSLQGYQGNKVTLQMKVGMDLVVIRDTELIFSLALIEHPFSYVLYHRPREALSVWLNSSNALMVVVGKLPRVSYPSLTKRILGSARRTLRSLWDIIVETRGSMFMLILQRLIVAVFLSGALYWYLQLEPAYRTYRTGSIQVLIMALAIMCLVIGVSGVHRLHAYRRRKRV</sequence>
<evidence type="ECO:0000313" key="2">
    <source>
        <dbReference type="EMBL" id="KKK48670.1"/>
    </source>
</evidence>
<accession>A0A0F8WKA5</accession>
<proteinExistence type="predicted"/>
<comment type="caution">
    <text evidence="2">The sequence shown here is derived from an EMBL/GenBank/DDBJ whole genome shotgun (WGS) entry which is preliminary data.</text>
</comment>
<organism evidence="2">
    <name type="scientific">marine sediment metagenome</name>
    <dbReference type="NCBI Taxonomy" id="412755"/>
    <lineage>
        <taxon>unclassified sequences</taxon>
        <taxon>metagenomes</taxon>
        <taxon>ecological metagenomes</taxon>
    </lineage>
</organism>
<dbReference type="AlphaFoldDB" id="A0A0F8WKA5"/>
<keyword evidence="1" id="KW-0812">Transmembrane</keyword>
<feature type="non-terminal residue" evidence="2">
    <location>
        <position position="178"/>
    </location>
</feature>
<protein>
    <submittedName>
        <fullName evidence="2">Uncharacterized protein</fullName>
    </submittedName>
</protein>
<name>A0A0F8WKA5_9ZZZZ</name>
<feature type="transmembrane region" description="Helical" evidence="1">
    <location>
        <begin position="145"/>
        <end position="167"/>
    </location>
</feature>
<reference evidence="2" key="1">
    <citation type="journal article" date="2015" name="Nature">
        <title>Complex archaea that bridge the gap between prokaryotes and eukaryotes.</title>
        <authorList>
            <person name="Spang A."/>
            <person name="Saw J.H."/>
            <person name="Jorgensen S.L."/>
            <person name="Zaremba-Niedzwiedzka K."/>
            <person name="Martijn J."/>
            <person name="Lind A.E."/>
            <person name="van Eijk R."/>
            <person name="Schleper C."/>
            <person name="Guy L."/>
            <person name="Ettema T.J."/>
        </authorList>
    </citation>
    <scope>NUCLEOTIDE SEQUENCE</scope>
</reference>
<feature type="transmembrane region" description="Helical" evidence="1">
    <location>
        <begin position="111"/>
        <end position="133"/>
    </location>
</feature>
<keyword evidence="1" id="KW-1133">Transmembrane helix</keyword>